<dbReference type="EMBL" id="AMZH03009321">
    <property type="protein sequence ID" value="RRT57109.1"/>
    <property type="molecule type" value="Genomic_DNA"/>
</dbReference>
<evidence type="ECO:0000313" key="3">
    <source>
        <dbReference type="Proteomes" id="UP000287651"/>
    </source>
</evidence>
<name>A0A426YZD1_ENSVE</name>
<dbReference type="Proteomes" id="UP000287651">
    <property type="component" value="Unassembled WGS sequence"/>
</dbReference>
<evidence type="ECO:0000256" key="1">
    <source>
        <dbReference type="SAM" id="MobiDB-lite"/>
    </source>
</evidence>
<feature type="region of interest" description="Disordered" evidence="1">
    <location>
        <begin position="64"/>
        <end position="84"/>
    </location>
</feature>
<gene>
    <name evidence="2" type="ORF">B296_00047460</name>
</gene>
<reference evidence="2 3" key="1">
    <citation type="journal article" date="2014" name="Agronomy (Basel)">
        <title>A Draft Genome Sequence for Ensete ventricosum, the Drought-Tolerant Tree Against Hunger.</title>
        <authorList>
            <person name="Harrison J."/>
            <person name="Moore K.A."/>
            <person name="Paszkiewicz K."/>
            <person name="Jones T."/>
            <person name="Grant M."/>
            <person name="Ambacheew D."/>
            <person name="Muzemil S."/>
            <person name="Studholme D.J."/>
        </authorList>
    </citation>
    <scope>NUCLEOTIDE SEQUENCE [LARGE SCALE GENOMIC DNA]</scope>
</reference>
<proteinExistence type="predicted"/>
<accession>A0A426YZD1</accession>
<dbReference type="AlphaFoldDB" id="A0A426YZD1"/>
<organism evidence="2 3">
    <name type="scientific">Ensete ventricosum</name>
    <name type="common">Abyssinian banana</name>
    <name type="synonym">Musa ensete</name>
    <dbReference type="NCBI Taxonomy" id="4639"/>
    <lineage>
        <taxon>Eukaryota</taxon>
        <taxon>Viridiplantae</taxon>
        <taxon>Streptophyta</taxon>
        <taxon>Embryophyta</taxon>
        <taxon>Tracheophyta</taxon>
        <taxon>Spermatophyta</taxon>
        <taxon>Magnoliopsida</taxon>
        <taxon>Liliopsida</taxon>
        <taxon>Zingiberales</taxon>
        <taxon>Musaceae</taxon>
        <taxon>Ensete</taxon>
    </lineage>
</organism>
<evidence type="ECO:0000313" key="2">
    <source>
        <dbReference type="EMBL" id="RRT57109.1"/>
    </source>
</evidence>
<comment type="caution">
    <text evidence="2">The sequence shown here is derived from an EMBL/GenBank/DDBJ whole genome shotgun (WGS) entry which is preliminary data.</text>
</comment>
<protein>
    <submittedName>
        <fullName evidence="2">Uncharacterized protein</fullName>
    </submittedName>
</protein>
<sequence>MCTVPLVFHRVGAFGVRAQSTLLGDFLRSKGVRGGGNRFLVRRLWNLFRYGLAGGRPSALMSGFEDSLGDEHGPPNKRSRHVKPPDQQVDISLGFAVLFLDSLLFDANPVSPFDLYLLDRVERAIRAFDTALLQAFYYNAHMEAGPFGLHLTKSPSVVDVVQKILPPSDAVSCFTSFGCWERGSRHGLNP</sequence>